<evidence type="ECO:0000259" key="2">
    <source>
        <dbReference type="Pfam" id="PF12081"/>
    </source>
</evidence>
<keyword evidence="6" id="KW-1185">Reference proteome</keyword>
<comment type="caution">
    <text evidence="5">The sequence shown here is derived from an EMBL/GenBank/DDBJ whole genome shotgun (WGS) entry which is preliminary data.</text>
</comment>
<dbReference type="Pfam" id="PF21602">
    <property type="entry name" value="GldM_3rd"/>
    <property type="match status" value="1"/>
</dbReference>
<dbReference type="Pfam" id="PF12080">
    <property type="entry name" value="GldM_4th"/>
    <property type="match status" value="1"/>
</dbReference>
<sequence length="528" mass="58141">MAGGKETPRQKMIGMMYLVLTALLALQVSNAVLEKFVFIDEALRRSGEEMAEKNTKTLSAITTEVKKKGDRAADKAALSKATKVKELTNETLTYMSGLRDKMVEITGGRDENNQLVGAKDYDIVGNYMIQKGEGEILKKKLNDYAKQLEGLTGNPFAPLAKDAKDLEIAKNDEDQKNKTFSEYYFGNTPTAAGMATISHLETEVLNYEARALENLAEQVGAKDVEFDKLVPLIRPTSNVVAAGAEFEADLFITAAATGMSPTFMYNGKEIPAEENEFGIKYGKVKFSAKAGNYDPKTLMSEQSFKAQIALNDSTYTIDHKYFVVKPVIQVRSAALQALYMNCGNELDIQVPALGTAYNPSFSSSGAKTVKGNRTGLVTVIPEGRSKVKLTVSNGGNVLGTETFDVKKVPPPNVEITSRNRPVDFEKGISAAALTTIKVSAEADENFAREVPKDARYRVRRVNVKLARAGRQIKAQDFSSENIDLRSWRSLFRKGDNLIVKIENVTRRTYQGENERVKPATTIYSIPID</sequence>
<dbReference type="Proteomes" id="UP000614216">
    <property type="component" value="Unassembled WGS sequence"/>
</dbReference>
<feature type="domain" description="Gliding motility-associated protein GldM second immunoglobulin-like" evidence="4">
    <location>
        <begin position="327"/>
        <end position="406"/>
    </location>
</feature>
<dbReference type="InterPro" id="IPR048406">
    <property type="entry name" value="GldM_Ig-like-2"/>
</dbReference>
<reference evidence="5" key="1">
    <citation type="submission" date="2021-01" db="EMBL/GenBank/DDBJ databases">
        <title>Fulvivirga kasyanovii gen. nov., sp nov., a novel member of the phylum Bacteroidetes isolated from seawater in a mussel farm.</title>
        <authorList>
            <person name="Zhao L.-H."/>
            <person name="Wang Z.-J."/>
        </authorList>
    </citation>
    <scope>NUCLEOTIDE SEQUENCE</scope>
    <source>
        <strain evidence="5">29W222</strain>
    </source>
</reference>
<feature type="domain" description="Gliding motility-associated protein GldM N-terminal" evidence="2">
    <location>
        <begin position="32"/>
        <end position="217"/>
    </location>
</feature>
<dbReference type="InterPro" id="IPR022719">
    <property type="entry name" value="Motility-assoc_prot_GldM_C"/>
</dbReference>
<dbReference type="NCBIfam" id="TIGR03517">
    <property type="entry name" value="GldM_gliding"/>
    <property type="match status" value="1"/>
</dbReference>
<proteinExistence type="predicted"/>
<dbReference type="Pfam" id="PF12081">
    <property type="entry name" value="GldM_1st"/>
    <property type="match status" value="1"/>
</dbReference>
<gene>
    <name evidence="5" type="primary">gldM</name>
    <name evidence="5" type="ORF">JMN32_26720</name>
</gene>
<feature type="domain" description="Gliding motility-associated protein GldM first immunoglobulin-like" evidence="3">
    <location>
        <begin position="220"/>
        <end position="325"/>
    </location>
</feature>
<dbReference type="InterPro" id="IPR022720">
    <property type="entry name" value="Motility-assoc_prot_GldM_N"/>
</dbReference>
<dbReference type="Pfam" id="PF21601">
    <property type="entry name" value="GldM_2nd"/>
    <property type="match status" value="1"/>
</dbReference>
<evidence type="ECO:0000313" key="6">
    <source>
        <dbReference type="Proteomes" id="UP000614216"/>
    </source>
</evidence>
<evidence type="ECO:0000313" key="5">
    <source>
        <dbReference type="EMBL" id="MBL6449935.1"/>
    </source>
</evidence>
<evidence type="ECO:0000259" key="1">
    <source>
        <dbReference type="Pfam" id="PF12080"/>
    </source>
</evidence>
<dbReference type="AlphaFoldDB" id="A0A937G184"/>
<organism evidence="5 6">
    <name type="scientific">Fulvivirga marina</name>
    <dbReference type="NCBI Taxonomy" id="2494733"/>
    <lineage>
        <taxon>Bacteria</taxon>
        <taxon>Pseudomonadati</taxon>
        <taxon>Bacteroidota</taxon>
        <taxon>Cytophagia</taxon>
        <taxon>Cytophagales</taxon>
        <taxon>Fulvivirgaceae</taxon>
        <taxon>Fulvivirga</taxon>
    </lineage>
</organism>
<dbReference type="InterPro" id="IPR048405">
    <property type="entry name" value="GldM_Ig-like-1"/>
</dbReference>
<dbReference type="InterPro" id="IPR019859">
    <property type="entry name" value="Motility-assoc_prot_GldM"/>
</dbReference>
<feature type="domain" description="Gliding motility-associated protein GldM C-terminal" evidence="1">
    <location>
        <begin position="409"/>
        <end position="518"/>
    </location>
</feature>
<accession>A0A937G184</accession>
<evidence type="ECO:0000259" key="3">
    <source>
        <dbReference type="Pfam" id="PF21601"/>
    </source>
</evidence>
<dbReference type="EMBL" id="JAEUGD010000067">
    <property type="protein sequence ID" value="MBL6449935.1"/>
    <property type="molecule type" value="Genomic_DNA"/>
</dbReference>
<name>A0A937G184_9BACT</name>
<dbReference type="RefSeq" id="WP_202859465.1">
    <property type="nucleotide sequence ID" value="NZ_JAEUGD010000067.1"/>
</dbReference>
<evidence type="ECO:0000259" key="4">
    <source>
        <dbReference type="Pfam" id="PF21602"/>
    </source>
</evidence>
<protein>
    <submittedName>
        <fullName evidence="5">Gliding motility protein GldM</fullName>
    </submittedName>
</protein>